<evidence type="ECO:0000256" key="2">
    <source>
        <dbReference type="ARBA" id="ARBA00006239"/>
    </source>
</evidence>
<dbReference type="InterPro" id="IPR011761">
    <property type="entry name" value="ATP-grasp"/>
</dbReference>
<dbReference type="SUPFAM" id="SSF52440">
    <property type="entry name" value="PreATP-grasp domain"/>
    <property type="match status" value="1"/>
</dbReference>
<dbReference type="NCBIfam" id="TIGR02144">
    <property type="entry name" value="LysX_arch"/>
    <property type="match status" value="1"/>
</dbReference>
<dbReference type="GO" id="GO:0009085">
    <property type="term" value="P:lysine biosynthetic process"/>
    <property type="evidence" value="ECO:0007669"/>
    <property type="project" value="InterPro"/>
</dbReference>
<dbReference type="Proteomes" id="UP001149411">
    <property type="component" value="Unassembled WGS sequence"/>
</dbReference>
<evidence type="ECO:0000256" key="7">
    <source>
        <dbReference type="ARBA" id="ARBA00022840"/>
    </source>
</evidence>
<keyword evidence="7 10" id="KW-0067">ATP-binding</keyword>
<protein>
    <submittedName>
        <fullName evidence="12">Lysine biosynthesis protein LysX</fullName>
    </submittedName>
</protein>
<dbReference type="GO" id="GO:0005524">
    <property type="term" value="F:ATP binding"/>
    <property type="evidence" value="ECO:0007669"/>
    <property type="project" value="UniProtKB-UniRule"/>
</dbReference>
<evidence type="ECO:0000256" key="5">
    <source>
        <dbReference type="ARBA" id="ARBA00022723"/>
    </source>
</evidence>
<dbReference type="InterPro" id="IPR013651">
    <property type="entry name" value="ATP-grasp_RimK-type"/>
</dbReference>
<evidence type="ECO:0000256" key="6">
    <source>
        <dbReference type="ARBA" id="ARBA00022741"/>
    </source>
</evidence>
<keyword evidence="8" id="KW-0460">Magnesium</keyword>
<dbReference type="RefSeq" id="WP_266087258.1">
    <property type="nucleotide sequence ID" value="NZ_RKLV01000006.1"/>
</dbReference>
<dbReference type="Pfam" id="PF22626">
    <property type="entry name" value="LysX_preATP_grasp"/>
    <property type="match status" value="1"/>
</dbReference>
<proteinExistence type="inferred from homology"/>
<dbReference type="Gene3D" id="3.30.1490.20">
    <property type="entry name" value="ATP-grasp fold, A domain"/>
    <property type="match status" value="1"/>
</dbReference>
<name>A0A9Q4C3H8_9EURY</name>
<comment type="similarity">
    <text evidence="2">Belongs to the RimK family. LysX subfamily.</text>
</comment>
<evidence type="ECO:0000256" key="1">
    <source>
        <dbReference type="ARBA" id="ARBA00001946"/>
    </source>
</evidence>
<dbReference type="InterPro" id="IPR013815">
    <property type="entry name" value="ATP_grasp_subdomain_1"/>
</dbReference>
<dbReference type="PANTHER" id="PTHR21621:SF2">
    <property type="entry name" value="COENZYME GAMMA-F420-2:ALPHA-L-GLUTAMATE LIGASE"/>
    <property type="match status" value="1"/>
</dbReference>
<comment type="caution">
    <text evidence="12">The sequence shown here is derived from an EMBL/GenBank/DDBJ whole genome shotgun (WGS) entry which is preliminary data.</text>
</comment>
<keyword evidence="5" id="KW-0479">Metal-binding</keyword>
<keyword evidence="13" id="KW-1185">Reference proteome</keyword>
<keyword evidence="4" id="KW-0028">Amino-acid biosynthesis</keyword>
<dbReference type="GO" id="GO:0046872">
    <property type="term" value="F:metal ion binding"/>
    <property type="evidence" value="ECO:0007669"/>
    <property type="project" value="UniProtKB-KW"/>
</dbReference>
<dbReference type="EMBL" id="RKLV01000006">
    <property type="protein sequence ID" value="MCX2819192.1"/>
    <property type="molecule type" value="Genomic_DNA"/>
</dbReference>
<evidence type="ECO:0000313" key="12">
    <source>
        <dbReference type="EMBL" id="MCX2819192.1"/>
    </source>
</evidence>
<dbReference type="Gene3D" id="3.40.50.20">
    <property type="match status" value="1"/>
</dbReference>
<gene>
    <name evidence="12" type="primary">lysX</name>
    <name evidence="12" type="ORF">EGH25_07480</name>
</gene>
<evidence type="ECO:0000256" key="3">
    <source>
        <dbReference type="ARBA" id="ARBA00022598"/>
    </source>
</evidence>
<evidence type="ECO:0000259" key="11">
    <source>
        <dbReference type="PROSITE" id="PS50975"/>
    </source>
</evidence>
<dbReference type="Pfam" id="PF08443">
    <property type="entry name" value="RimK"/>
    <property type="match status" value="1"/>
</dbReference>
<feature type="domain" description="ATP-grasp" evidence="11">
    <location>
        <begin position="97"/>
        <end position="282"/>
    </location>
</feature>
<dbReference type="PROSITE" id="PS50975">
    <property type="entry name" value="ATP_GRASP"/>
    <property type="match status" value="1"/>
</dbReference>
<dbReference type="InterPro" id="IPR054562">
    <property type="entry name" value="LysX/ArgX_preATP_grasp"/>
</dbReference>
<keyword evidence="6 10" id="KW-0547">Nucleotide-binding</keyword>
<dbReference type="FunFam" id="3.30.1490.20:FF:000025">
    <property type="entry name" value="Alpha-aminoadipate--LysW ligase LysX protein"/>
    <property type="match status" value="1"/>
</dbReference>
<evidence type="ECO:0000313" key="13">
    <source>
        <dbReference type="Proteomes" id="UP001149411"/>
    </source>
</evidence>
<accession>A0A9Q4C3H8</accession>
<dbReference type="SUPFAM" id="SSF56059">
    <property type="entry name" value="Glutathione synthetase ATP-binding domain-like"/>
    <property type="match status" value="1"/>
</dbReference>
<dbReference type="AlphaFoldDB" id="A0A9Q4C3H8"/>
<dbReference type="Gene3D" id="3.30.470.20">
    <property type="entry name" value="ATP-grasp fold, B domain"/>
    <property type="match status" value="1"/>
</dbReference>
<dbReference type="PANTHER" id="PTHR21621">
    <property type="entry name" value="RIBOSOMAL PROTEIN S6 MODIFICATION PROTEIN"/>
    <property type="match status" value="1"/>
</dbReference>
<dbReference type="GO" id="GO:0005737">
    <property type="term" value="C:cytoplasm"/>
    <property type="evidence" value="ECO:0007669"/>
    <property type="project" value="TreeGrafter"/>
</dbReference>
<dbReference type="InterPro" id="IPR011870">
    <property type="entry name" value="LysX_arch"/>
</dbReference>
<evidence type="ECO:0000256" key="4">
    <source>
        <dbReference type="ARBA" id="ARBA00022605"/>
    </source>
</evidence>
<dbReference type="InterPro" id="IPR004666">
    <property type="entry name" value="Rp_bS6_RimK/Lys_biosynth_LsyX"/>
</dbReference>
<comment type="pathway">
    <text evidence="9">Amino-acid biosynthesis.</text>
</comment>
<keyword evidence="3" id="KW-0436">Ligase</keyword>
<reference evidence="12" key="1">
    <citation type="submission" date="2022-09" db="EMBL/GenBank/DDBJ databases">
        <title>Haloadaptaus new haloarchaeum isolated from saline soil.</title>
        <authorList>
            <person name="Duran-Viseras A."/>
            <person name="Sanchez-Porro C."/>
            <person name="Ventosa A."/>
        </authorList>
    </citation>
    <scope>NUCLEOTIDE SEQUENCE</scope>
    <source>
        <strain evidence="12">F3-133</strain>
    </source>
</reference>
<comment type="cofactor">
    <cofactor evidence="1">
        <name>Mg(2+)</name>
        <dbReference type="ChEBI" id="CHEBI:18420"/>
    </cofactor>
</comment>
<sequence>MTRVGFLCSRVRKDEKLLLEELRDRADVERIDPREVSLALDSPEGAEVSPEELDVVVDRAMSYSRGLYTARFFGSYGVPVVNTSDVARVCGDKVETSLALREADVRTPDTRVAFTPESALETVEAVGYPVVVKPIVGSWARLLAKVNDRDSAEAVFEHKKVLGSYEHSVFYVQDFVDKPGRDIRVAVVGGEAVAAMYRESDDWITNASVGAETTACETDGRLGSVAVDAARAVGAEDGVVGVDIMEDGDELSVHEVNHSLEFKALTEASGVNVAGRYADRVMEVAE</sequence>
<evidence type="ECO:0000256" key="8">
    <source>
        <dbReference type="ARBA" id="ARBA00022842"/>
    </source>
</evidence>
<evidence type="ECO:0000256" key="9">
    <source>
        <dbReference type="ARBA" id="ARBA00029440"/>
    </source>
</evidence>
<dbReference type="NCBIfam" id="TIGR00768">
    <property type="entry name" value="rimK_fam"/>
    <property type="match status" value="1"/>
</dbReference>
<dbReference type="GO" id="GO:0043774">
    <property type="term" value="F:coenzyme F420-2 alpha-glutamyl ligase activity"/>
    <property type="evidence" value="ECO:0007669"/>
    <property type="project" value="TreeGrafter"/>
</dbReference>
<organism evidence="12 13">
    <name type="scientific">Halorutilus salinus</name>
    <dbReference type="NCBI Taxonomy" id="2487751"/>
    <lineage>
        <taxon>Archaea</taxon>
        <taxon>Methanobacteriati</taxon>
        <taxon>Methanobacteriota</taxon>
        <taxon>Stenosarchaea group</taxon>
        <taxon>Halobacteria</taxon>
        <taxon>Halorutilales</taxon>
        <taxon>Halorutilaceae</taxon>
        <taxon>Halorutilus</taxon>
    </lineage>
</organism>
<dbReference type="InterPro" id="IPR016185">
    <property type="entry name" value="PreATP-grasp_dom_sf"/>
</dbReference>
<evidence type="ECO:0000256" key="10">
    <source>
        <dbReference type="PROSITE-ProRule" id="PRU00409"/>
    </source>
</evidence>